<dbReference type="Proteomes" id="UP000534783">
    <property type="component" value="Unassembled WGS sequence"/>
</dbReference>
<evidence type="ECO:0000313" key="3">
    <source>
        <dbReference type="Proteomes" id="UP000534783"/>
    </source>
</evidence>
<feature type="transmembrane region" description="Helical" evidence="1">
    <location>
        <begin position="114"/>
        <end position="132"/>
    </location>
</feature>
<organism evidence="2 3">
    <name type="scientific">Candidatus Manganitrophus noduliformans</name>
    <dbReference type="NCBI Taxonomy" id="2606439"/>
    <lineage>
        <taxon>Bacteria</taxon>
        <taxon>Pseudomonadati</taxon>
        <taxon>Nitrospirota</taxon>
        <taxon>Nitrospiria</taxon>
        <taxon>Candidatus Troglogloeales</taxon>
        <taxon>Candidatus Manganitrophaceae</taxon>
        <taxon>Candidatus Manganitrophus</taxon>
    </lineage>
</organism>
<feature type="transmembrane region" description="Helical" evidence="1">
    <location>
        <begin position="90"/>
        <end position="108"/>
    </location>
</feature>
<feature type="transmembrane region" description="Helical" evidence="1">
    <location>
        <begin position="7"/>
        <end position="26"/>
    </location>
</feature>
<comment type="caution">
    <text evidence="2">The sequence shown here is derived from an EMBL/GenBank/DDBJ whole genome shotgun (WGS) entry which is preliminary data.</text>
</comment>
<feature type="transmembrane region" description="Helical" evidence="1">
    <location>
        <begin position="193"/>
        <end position="213"/>
    </location>
</feature>
<dbReference type="EMBL" id="VTOW01000002">
    <property type="protein sequence ID" value="NKE71645.1"/>
    <property type="molecule type" value="Genomic_DNA"/>
</dbReference>
<feature type="transmembrane region" description="Helical" evidence="1">
    <location>
        <begin position="57"/>
        <end position="78"/>
    </location>
</feature>
<gene>
    <name evidence="2" type="ORF">MNODULE_12930</name>
</gene>
<keyword evidence="1" id="KW-0472">Membrane</keyword>
<keyword evidence="1" id="KW-1133">Transmembrane helix</keyword>
<name>A0A7X6DQT0_9BACT</name>
<evidence type="ECO:0000256" key="1">
    <source>
        <dbReference type="SAM" id="Phobius"/>
    </source>
</evidence>
<dbReference type="AlphaFoldDB" id="A0A7X6DQT0"/>
<keyword evidence="1" id="KW-0812">Transmembrane</keyword>
<dbReference type="RefSeq" id="WP_168060472.1">
    <property type="nucleotide sequence ID" value="NZ_VTOW01000002.1"/>
</dbReference>
<accession>A0A7X6DQT0</accession>
<protein>
    <submittedName>
        <fullName evidence="2">Uncharacterized protein</fullName>
    </submittedName>
</protein>
<evidence type="ECO:0000313" key="2">
    <source>
        <dbReference type="EMBL" id="NKE71645.1"/>
    </source>
</evidence>
<feature type="transmembrane region" description="Helical" evidence="1">
    <location>
        <begin position="153"/>
        <end position="173"/>
    </location>
</feature>
<keyword evidence="3" id="KW-1185">Reference proteome</keyword>
<reference evidence="2 3" key="1">
    <citation type="journal article" date="2020" name="Nature">
        <title>Bacterial chemolithoautotrophy via manganese oxidation.</title>
        <authorList>
            <person name="Yu H."/>
            <person name="Leadbetter J.R."/>
        </authorList>
    </citation>
    <scope>NUCLEOTIDE SEQUENCE [LARGE SCALE GENOMIC DNA]</scope>
    <source>
        <strain evidence="2 3">Mn-1</strain>
    </source>
</reference>
<feature type="transmembrane region" description="Helical" evidence="1">
    <location>
        <begin position="234"/>
        <end position="255"/>
    </location>
</feature>
<proteinExistence type="predicted"/>
<sequence>MQRKIAAFVAFNAYLFCILIAFYNALPELFHLNFRSSLSPLLPDPYFETPQWDFRRLPFLLLSLLATSIAAVLTGAIVKSRGGVVAAKSAIPITIVWIEIFFVSLFTGTLASGAVSLAAVPLTILFSSYWGNVGERMQREYYSDTTIFGIYPYHFIWMVFPLFVYSMMTAAWLPYLVDALFHNGLGASLSETLLHLLSLIYTLLPFLGMSALLHVVYKILTGRIFKIRSEWGRALFTMGLLVVVPIVFYRVLLVIGRLMRLIPLEGI</sequence>